<sequence length="130" mass="13774">MAEASPESRSTIVVGYSSKAEGRAALERAIVEAGLRRSSLIVVHTSPTDEVAALKLELEKSGLPYEVREAPDALDPAEELINAADTSGAEFIVIGLRRRSPVGKLLLGSNAQRVLLDAQCPVLAVKAEPK</sequence>
<dbReference type="SUPFAM" id="SSF52402">
    <property type="entry name" value="Adenine nucleotide alpha hydrolases-like"/>
    <property type="match status" value="1"/>
</dbReference>
<dbReference type="Gene3D" id="3.40.50.620">
    <property type="entry name" value="HUPs"/>
    <property type="match status" value="1"/>
</dbReference>
<dbReference type="PRINTS" id="PR01438">
    <property type="entry name" value="UNVRSLSTRESS"/>
</dbReference>
<evidence type="ECO:0000259" key="2">
    <source>
        <dbReference type="Pfam" id="PF00582"/>
    </source>
</evidence>
<gene>
    <name evidence="3" type="ORF">JOE57_003566</name>
</gene>
<reference evidence="3 4" key="1">
    <citation type="submission" date="2021-01" db="EMBL/GenBank/DDBJ databases">
        <title>Sequencing the genomes of 1000 actinobacteria strains.</title>
        <authorList>
            <person name="Klenk H.-P."/>
        </authorList>
    </citation>
    <scope>NUCLEOTIDE SEQUENCE [LARGE SCALE GENOMIC DNA]</scope>
    <source>
        <strain evidence="3 4">DSM 18662</strain>
    </source>
</reference>
<protein>
    <submittedName>
        <fullName evidence="3">Nucleotide-binding universal stress UspA family protein</fullName>
    </submittedName>
</protein>
<keyword evidence="4" id="KW-1185">Reference proteome</keyword>
<dbReference type="RefSeq" id="WP_204920000.1">
    <property type="nucleotide sequence ID" value="NZ_BAAAQP010000003.1"/>
</dbReference>
<dbReference type="PANTHER" id="PTHR46268">
    <property type="entry name" value="STRESS RESPONSE PROTEIN NHAX"/>
    <property type="match status" value="1"/>
</dbReference>
<comment type="similarity">
    <text evidence="1">Belongs to the universal stress protein A family.</text>
</comment>
<dbReference type="InterPro" id="IPR006015">
    <property type="entry name" value="Universal_stress_UspA"/>
</dbReference>
<evidence type="ECO:0000256" key="1">
    <source>
        <dbReference type="ARBA" id="ARBA00008791"/>
    </source>
</evidence>
<organism evidence="3 4">
    <name type="scientific">Microlunatus panaciterrae</name>
    <dbReference type="NCBI Taxonomy" id="400768"/>
    <lineage>
        <taxon>Bacteria</taxon>
        <taxon>Bacillati</taxon>
        <taxon>Actinomycetota</taxon>
        <taxon>Actinomycetes</taxon>
        <taxon>Propionibacteriales</taxon>
        <taxon>Propionibacteriaceae</taxon>
        <taxon>Microlunatus</taxon>
    </lineage>
</organism>
<dbReference type="PANTHER" id="PTHR46268:SF6">
    <property type="entry name" value="UNIVERSAL STRESS PROTEIN UP12"/>
    <property type="match status" value="1"/>
</dbReference>
<evidence type="ECO:0000313" key="3">
    <source>
        <dbReference type="EMBL" id="MBM7800645.1"/>
    </source>
</evidence>
<dbReference type="InterPro" id="IPR014729">
    <property type="entry name" value="Rossmann-like_a/b/a_fold"/>
</dbReference>
<dbReference type="CDD" id="cd00293">
    <property type="entry name" value="USP-like"/>
    <property type="match status" value="1"/>
</dbReference>
<evidence type="ECO:0000313" key="4">
    <source>
        <dbReference type="Proteomes" id="UP000704762"/>
    </source>
</evidence>
<accession>A0ABS2RNQ5</accession>
<dbReference type="InterPro" id="IPR006016">
    <property type="entry name" value="UspA"/>
</dbReference>
<comment type="caution">
    <text evidence="3">The sequence shown here is derived from an EMBL/GenBank/DDBJ whole genome shotgun (WGS) entry which is preliminary data.</text>
</comment>
<dbReference type="Pfam" id="PF00582">
    <property type="entry name" value="Usp"/>
    <property type="match status" value="1"/>
</dbReference>
<feature type="domain" description="UspA" evidence="2">
    <location>
        <begin position="75"/>
        <end position="126"/>
    </location>
</feature>
<name>A0ABS2RNQ5_9ACTN</name>
<dbReference type="EMBL" id="JAFBCF010000001">
    <property type="protein sequence ID" value="MBM7800645.1"/>
    <property type="molecule type" value="Genomic_DNA"/>
</dbReference>
<dbReference type="Proteomes" id="UP000704762">
    <property type="component" value="Unassembled WGS sequence"/>
</dbReference>
<proteinExistence type="inferred from homology"/>